<dbReference type="SUPFAM" id="SSF56645">
    <property type="entry name" value="Acyl-CoA dehydrogenase NM domain-like"/>
    <property type="match status" value="1"/>
</dbReference>
<dbReference type="PANTHER" id="PTHR48083:SF19">
    <property type="entry name" value="FLAVIN-DEPENDENT MONOOXYGENASE, OXYGENASE SUBUNIT HSAA"/>
    <property type="match status" value="1"/>
</dbReference>
<dbReference type="SUPFAM" id="SSF47203">
    <property type="entry name" value="Acyl-CoA dehydrogenase C-terminal domain-like"/>
    <property type="match status" value="1"/>
</dbReference>
<dbReference type="InterPro" id="IPR009100">
    <property type="entry name" value="AcylCoA_DH/oxidase_NM_dom_sf"/>
</dbReference>
<dbReference type="GO" id="GO:0003995">
    <property type="term" value="F:acyl-CoA dehydrogenase activity"/>
    <property type="evidence" value="ECO:0007669"/>
    <property type="project" value="TreeGrafter"/>
</dbReference>
<dbReference type="InterPro" id="IPR050741">
    <property type="entry name" value="Acyl-CoA_dehydrogenase"/>
</dbReference>
<dbReference type="PANTHER" id="PTHR48083">
    <property type="entry name" value="MEDIUM-CHAIN SPECIFIC ACYL-COA DEHYDROGENASE, MITOCHONDRIAL-RELATED"/>
    <property type="match status" value="1"/>
</dbReference>
<keyword evidence="4" id="KW-1185">Reference proteome</keyword>
<dbReference type="Gene3D" id="1.10.540.10">
    <property type="entry name" value="Acyl-CoA dehydrogenase/oxidase, N-terminal domain"/>
    <property type="match status" value="1"/>
</dbReference>
<reference evidence="4" key="1">
    <citation type="submission" date="2018-07" db="EMBL/GenBank/DDBJ databases">
        <title>Streptacidiphilus bronchialis DSM 106435 chromosome.</title>
        <authorList>
            <person name="Batra D."/>
            <person name="Gulvik C.A."/>
        </authorList>
    </citation>
    <scope>NUCLEOTIDE SEQUENCE [LARGE SCALE GENOMIC DNA]</scope>
    <source>
        <strain evidence="4">DSM 106435</strain>
    </source>
</reference>
<feature type="domain" description="Acyl-CoA dehydrogenase C-terminal" evidence="2">
    <location>
        <begin position="225"/>
        <end position="348"/>
    </location>
</feature>
<dbReference type="GO" id="GO:0005737">
    <property type="term" value="C:cytoplasm"/>
    <property type="evidence" value="ECO:0007669"/>
    <property type="project" value="TreeGrafter"/>
</dbReference>
<dbReference type="GO" id="GO:0050660">
    <property type="term" value="F:flavin adenine dinucleotide binding"/>
    <property type="evidence" value="ECO:0007669"/>
    <property type="project" value="InterPro"/>
</dbReference>
<dbReference type="Gene3D" id="2.40.110.10">
    <property type="entry name" value="Butyryl-CoA Dehydrogenase, subunit A, domain 2"/>
    <property type="match status" value="1"/>
</dbReference>
<dbReference type="AlphaFoldDB" id="A0A345SU57"/>
<keyword evidence="1" id="KW-0560">Oxidoreductase</keyword>
<dbReference type="InterPro" id="IPR046373">
    <property type="entry name" value="Acyl-CoA_Oxase/DH_mid-dom_sf"/>
</dbReference>
<evidence type="ECO:0000259" key="2">
    <source>
        <dbReference type="Pfam" id="PF08028"/>
    </source>
</evidence>
<protein>
    <submittedName>
        <fullName evidence="3">Oxidoreductase</fullName>
    </submittedName>
</protein>
<dbReference type="RefSeq" id="WP_114914234.1">
    <property type="nucleotide sequence ID" value="NZ_CP031264.1"/>
</dbReference>
<dbReference type="PIRSF" id="PIRSF016578">
    <property type="entry name" value="HsaA"/>
    <property type="match status" value="1"/>
</dbReference>
<evidence type="ECO:0000256" key="1">
    <source>
        <dbReference type="ARBA" id="ARBA00023002"/>
    </source>
</evidence>
<dbReference type="InterPro" id="IPR037069">
    <property type="entry name" value="AcylCoA_DH/ox_N_sf"/>
</dbReference>
<gene>
    <name evidence="3" type="ORF">C7M71_007225</name>
</gene>
<dbReference type="EMBL" id="CP031264">
    <property type="protein sequence ID" value="AXI77262.1"/>
    <property type="molecule type" value="Genomic_DNA"/>
</dbReference>
<dbReference type="GO" id="GO:0033539">
    <property type="term" value="P:fatty acid beta-oxidation using acyl-CoA dehydrogenase"/>
    <property type="evidence" value="ECO:0007669"/>
    <property type="project" value="TreeGrafter"/>
</dbReference>
<dbReference type="Gene3D" id="1.20.140.10">
    <property type="entry name" value="Butyryl-CoA Dehydrogenase, subunit A, domain 3"/>
    <property type="match status" value="1"/>
</dbReference>
<accession>A0A345SU57</accession>
<dbReference type="Proteomes" id="UP000249340">
    <property type="component" value="Chromosome"/>
</dbReference>
<dbReference type="KEGG" id="stri:C7M71_007225"/>
<organism evidence="3 4">
    <name type="scientific">Peterkaempfera bronchialis</name>
    <dbReference type="NCBI Taxonomy" id="2126346"/>
    <lineage>
        <taxon>Bacteria</taxon>
        <taxon>Bacillati</taxon>
        <taxon>Actinomycetota</taxon>
        <taxon>Actinomycetes</taxon>
        <taxon>Kitasatosporales</taxon>
        <taxon>Streptomycetaceae</taxon>
        <taxon>Peterkaempfera</taxon>
    </lineage>
</organism>
<sequence>MTLDTGSLTALARTWAEDIEHQRRLTPGIADAITTAGFARHFVPKQWNGSAGSFAEAAEAAAVLGETCTSGAWCAALYAAHGRLAAYLPYEGQRELWAESPDIRIAAAIVPPSGETEVVADGWMLTGTWNLASGVDHAHWILLAAWVGEGAARACRIFAVPRARFEVADTWHSLGLRGTGSNTVRVERTFVPAHRTFTLGDLAHTEPGRERCHSVPYLLVAGAQFVAPALGAARQALRDWTELTRARVLTDGRPAHATPGAQEVLARASGEVHAAGLLVRHALGRADLADITEQAVAENVRDFSLAAEMSATAVDRLMRAAGSRAQAVDSPLQRRWRDVVAATGHAALGFEAASALYSRTGLGPPRASG</sequence>
<dbReference type="GO" id="GO:0016712">
    <property type="term" value="F:oxidoreductase activity, acting on paired donors, with incorporation or reduction of molecular oxygen, reduced flavin or flavoprotein as one donor, and incorporation of one atom of oxygen"/>
    <property type="evidence" value="ECO:0007669"/>
    <property type="project" value="TreeGrafter"/>
</dbReference>
<dbReference type="Pfam" id="PF08028">
    <property type="entry name" value="Acyl-CoA_dh_2"/>
    <property type="match status" value="1"/>
</dbReference>
<evidence type="ECO:0000313" key="4">
    <source>
        <dbReference type="Proteomes" id="UP000249340"/>
    </source>
</evidence>
<dbReference type="InterPro" id="IPR013107">
    <property type="entry name" value="Acyl-CoA_DH_C"/>
</dbReference>
<dbReference type="OrthoDB" id="3404950at2"/>
<evidence type="ECO:0000313" key="3">
    <source>
        <dbReference type="EMBL" id="AXI77262.1"/>
    </source>
</evidence>
<name>A0A345SU57_9ACTN</name>
<proteinExistence type="predicted"/>
<dbReference type="InterPro" id="IPR036250">
    <property type="entry name" value="AcylCo_DH-like_C"/>
</dbReference>